<keyword evidence="2" id="KW-0813">Transport</keyword>
<feature type="transmembrane region" description="Helical" evidence="7">
    <location>
        <begin position="387"/>
        <end position="410"/>
    </location>
</feature>
<keyword evidence="6 7" id="KW-0472">Membrane</keyword>
<protein>
    <submittedName>
        <fullName evidence="9">Uncharacterized MFS-type transporter</fullName>
    </submittedName>
</protein>
<feature type="transmembrane region" description="Helical" evidence="7">
    <location>
        <begin position="163"/>
        <end position="184"/>
    </location>
</feature>
<dbReference type="InterPro" id="IPR011701">
    <property type="entry name" value="MFS"/>
</dbReference>
<feature type="transmembrane region" description="Helical" evidence="7">
    <location>
        <begin position="49"/>
        <end position="66"/>
    </location>
</feature>
<dbReference type="GO" id="GO:0022857">
    <property type="term" value="F:transmembrane transporter activity"/>
    <property type="evidence" value="ECO:0007669"/>
    <property type="project" value="InterPro"/>
</dbReference>
<keyword evidence="3" id="KW-1003">Cell membrane</keyword>
<feature type="transmembrane region" description="Helical" evidence="7">
    <location>
        <begin position="78"/>
        <end position="101"/>
    </location>
</feature>
<dbReference type="PANTHER" id="PTHR23501">
    <property type="entry name" value="MAJOR FACILITATOR SUPERFAMILY"/>
    <property type="match status" value="1"/>
</dbReference>
<accession>A0A3B0U6D1</accession>
<feature type="transmembrane region" description="Helical" evidence="7">
    <location>
        <begin position="462"/>
        <end position="480"/>
    </location>
</feature>
<feature type="transmembrane region" description="Helical" evidence="7">
    <location>
        <begin position="265"/>
        <end position="288"/>
    </location>
</feature>
<evidence type="ECO:0000259" key="8">
    <source>
        <dbReference type="PROSITE" id="PS50850"/>
    </source>
</evidence>
<proteinExistence type="predicted"/>
<feature type="transmembrane region" description="Helical" evidence="7">
    <location>
        <begin position="329"/>
        <end position="348"/>
    </location>
</feature>
<evidence type="ECO:0000256" key="7">
    <source>
        <dbReference type="SAM" id="Phobius"/>
    </source>
</evidence>
<feature type="transmembrane region" description="Helical" evidence="7">
    <location>
        <begin position="137"/>
        <end position="157"/>
    </location>
</feature>
<evidence type="ECO:0000256" key="5">
    <source>
        <dbReference type="ARBA" id="ARBA00022989"/>
    </source>
</evidence>
<dbReference type="EMBL" id="UOEO01000155">
    <property type="protein sequence ID" value="VAW21057.1"/>
    <property type="molecule type" value="Genomic_DNA"/>
</dbReference>
<dbReference type="AlphaFoldDB" id="A0A3B0U6D1"/>
<dbReference type="InterPro" id="IPR004638">
    <property type="entry name" value="EmrB-like"/>
</dbReference>
<dbReference type="PROSITE" id="PS50850">
    <property type="entry name" value="MFS"/>
    <property type="match status" value="1"/>
</dbReference>
<dbReference type="CDD" id="cd17502">
    <property type="entry name" value="MFS_Azr1_MDR_like"/>
    <property type="match status" value="1"/>
</dbReference>
<dbReference type="GO" id="GO:0005886">
    <property type="term" value="C:plasma membrane"/>
    <property type="evidence" value="ECO:0007669"/>
    <property type="project" value="UniProtKB-SubCell"/>
</dbReference>
<dbReference type="NCBIfam" id="TIGR00711">
    <property type="entry name" value="efflux_EmrB"/>
    <property type="match status" value="1"/>
</dbReference>
<organism evidence="9">
    <name type="scientific">hydrothermal vent metagenome</name>
    <dbReference type="NCBI Taxonomy" id="652676"/>
    <lineage>
        <taxon>unclassified sequences</taxon>
        <taxon>metagenomes</taxon>
        <taxon>ecological metagenomes</taxon>
    </lineage>
</organism>
<feature type="transmembrane region" description="Helical" evidence="7">
    <location>
        <begin position="422"/>
        <end position="441"/>
    </location>
</feature>
<dbReference type="InterPro" id="IPR036259">
    <property type="entry name" value="MFS_trans_sf"/>
</dbReference>
<evidence type="ECO:0000256" key="2">
    <source>
        <dbReference type="ARBA" id="ARBA00022448"/>
    </source>
</evidence>
<feature type="transmembrane region" description="Helical" evidence="7">
    <location>
        <begin position="107"/>
        <end position="125"/>
    </location>
</feature>
<feature type="transmembrane region" description="Helical" evidence="7">
    <location>
        <begin position="354"/>
        <end position="375"/>
    </location>
</feature>
<comment type="subcellular location">
    <subcellularLocation>
        <location evidence="1">Cell membrane</location>
        <topology evidence="1">Multi-pass membrane protein</topology>
    </subcellularLocation>
</comment>
<dbReference type="InterPro" id="IPR020846">
    <property type="entry name" value="MFS_dom"/>
</dbReference>
<dbReference type="Gene3D" id="1.20.1250.20">
    <property type="entry name" value="MFS general substrate transporter like domains"/>
    <property type="match status" value="1"/>
</dbReference>
<dbReference type="Gene3D" id="1.20.1720.10">
    <property type="entry name" value="Multidrug resistance protein D"/>
    <property type="match status" value="1"/>
</dbReference>
<keyword evidence="5 7" id="KW-1133">Transmembrane helix</keyword>
<evidence type="ECO:0000256" key="1">
    <source>
        <dbReference type="ARBA" id="ARBA00004651"/>
    </source>
</evidence>
<dbReference type="PANTHER" id="PTHR23501:SF197">
    <property type="entry name" value="COMD"/>
    <property type="match status" value="1"/>
</dbReference>
<feature type="transmembrane region" description="Helical" evidence="7">
    <location>
        <begin position="226"/>
        <end position="244"/>
    </location>
</feature>
<feature type="domain" description="Major facilitator superfamily (MFS) profile" evidence="8">
    <location>
        <begin position="10"/>
        <end position="485"/>
    </location>
</feature>
<sequence length="502" mass="52573">MENRSSSRLILFSVAVMLLLAALDQTIVSTALPAIVADLGGVDHLSWVVTAYLLTSTVSAPIYGKLGDLFGRKLMMQLAVTIFLIGSILSGMANSMLFLIVSRAIQGLGGGGLFVLALTVVGDVVPPRERGKIQGLFGGVFGVSSVAGPLLGGFFVDQLNWRWVFYVNLPVGILALAIFAFVFHGSGKRLKHKIDYAGAFLLASALTGLVLFTSLGGNTFERTSPFMLSMVALAIVAVIGFVLVELRAEEPILPMSLFRYNTFSVFSAMGFVAGVAMFGGLTFLPLFLQTVKGVSPTVSGLQLLPMMFGILGGSMGAGQIMSHTGKYRLLPVIGMAVMTVGLLLLTGLQPDTSGAMISLYMFIVGLGIGPTMSVGTTAVQNAVPHRVMGVSTAGFTLFRQVGGLIGVSIFGTLFTNGLKNSLGGAPIGSGGIGTLGANMIASLPGPVQVMIKQAISDALHPVFLAAAVAAAIGFLIGWFLEELPLRTYNEADMQKNPQKNPQ</sequence>
<evidence type="ECO:0000256" key="3">
    <source>
        <dbReference type="ARBA" id="ARBA00022475"/>
    </source>
</evidence>
<feature type="transmembrane region" description="Helical" evidence="7">
    <location>
        <begin position="196"/>
        <end position="214"/>
    </location>
</feature>
<reference evidence="9" key="1">
    <citation type="submission" date="2018-06" db="EMBL/GenBank/DDBJ databases">
        <authorList>
            <person name="Zhirakovskaya E."/>
        </authorList>
    </citation>
    <scope>NUCLEOTIDE SEQUENCE</scope>
</reference>
<evidence type="ECO:0000256" key="4">
    <source>
        <dbReference type="ARBA" id="ARBA00022692"/>
    </source>
</evidence>
<dbReference type="Pfam" id="PF07690">
    <property type="entry name" value="MFS_1"/>
    <property type="match status" value="1"/>
</dbReference>
<gene>
    <name evidence="9" type="ORF">MNBD_ALPHA12-1580</name>
</gene>
<keyword evidence="4 7" id="KW-0812">Transmembrane</keyword>
<evidence type="ECO:0000256" key="6">
    <source>
        <dbReference type="ARBA" id="ARBA00023136"/>
    </source>
</evidence>
<feature type="transmembrane region" description="Helical" evidence="7">
    <location>
        <begin position="300"/>
        <end position="317"/>
    </location>
</feature>
<name>A0A3B0U6D1_9ZZZZ</name>
<dbReference type="SUPFAM" id="SSF103473">
    <property type="entry name" value="MFS general substrate transporter"/>
    <property type="match status" value="1"/>
</dbReference>
<dbReference type="FunFam" id="1.20.1720.10:FF:000004">
    <property type="entry name" value="EmrB/QacA family drug resistance transporter"/>
    <property type="match status" value="1"/>
</dbReference>
<dbReference type="PRINTS" id="PR01036">
    <property type="entry name" value="TCRTETB"/>
</dbReference>
<evidence type="ECO:0000313" key="9">
    <source>
        <dbReference type="EMBL" id="VAW21057.1"/>
    </source>
</evidence>